<protein>
    <recommendedName>
        <fullName evidence="4">Tetratricopeptide repeat protein</fullName>
    </recommendedName>
</protein>
<evidence type="ECO:0000313" key="3">
    <source>
        <dbReference type="Proteomes" id="UP000470520"/>
    </source>
</evidence>
<dbReference type="Proteomes" id="UP000470520">
    <property type="component" value="Unassembled WGS sequence"/>
</dbReference>
<reference evidence="2 3" key="1">
    <citation type="submission" date="2020-01" db="EMBL/GenBank/DDBJ databases">
        <title>Insect and environment-associated Actinomycetes.</title>
        <authorList>
            <person name="Currrie C."/>
            <person name="Chevrette M."/>
            <person name="Carlson C."/>
            <person name="Stubbendieck R."/>
            <person name="Wendt-Pienkowski E."/>
        </authorList>
    </citation>
    <scope>NUCLEOTIDE SEQUENCE [LARGE SCALE GENOMIC DNA]</scope>
    <source>
        <strain evidence="2 3">SID7754</strain>
    </source>
</reference>
<organism evidence="2 3">
    <name type="scientific">Streptomyces bauhiniae</name>
    <dbReference type="NCBI Taxonomy" id="2340725"/>
    <lineage>
        <taxon>Bacteria</taxon>
        <taxon>Bacillati</taxon>
        <taxon>Actinomycetota</taxon>
        <taxon>Actinomycetes</taxon>
        <taxon>Kitasatosporales</taxon>
        <taxon>Streptomycetaceae</taxon>
        <taxon>Streptomyces</taxon>
    </lineage>
</organism>
<accession>A0A7K3QN64</accession>
<name>A0A7K3QN64_9ACTN</name>
<gene>
    <name evidence="2" type="ORF">G3I21_06240</name>
</gene>
<evidence type="ECO:0000313" key="2">
    <source>
        <dbReference type="EMBL" id="NEB91326.1"/>
    </source>
</evidence>
<comment type="caution">
    <text evidence="2">The sequence shown here is derived from an EMBL/GenBank/DDBJ whole genome shotgun (WGS) entry which is preliminary data.</text>
</comment>
<dbReference type="EMBL" id="JAAGMR010000072">
    <property type="protein sequence ID" value="NEB91326.1"/>
    <property type="molecule type" value="Genomic_DNA"/>
</dbReference>
<dbReference type="RefSeq" id="WP_164187237.1">
    <property type="nucleotide sequence ID" value="NZ_JAAGMR010000072.1"/>
</dbReference>
<sequence length="84" mass="9055">MLLFSPEEAARTSLLHTVSGEAHLALGNEPEALRFLERAADEAESTGYDEGAVRALETLLRTSGGADHRKRHEEAVRRLAGADG</sequence>
<proteinExistence type="predicted"/>
<dbReference type="AlphaFoldDB" id="A0A7K3QN64"/>
<evidence type="ECO:0008006" key="4">
    <source>
        <dbReference type="Google" id="ProtNLM"/>
    </source>
</evidence>
<feature type="region of interest" description="Disordered" evidence="1">
    <location>
        <begin position="63"/>
        <end position="84"/>
    </location>
</feature>
<evidence type="ECO:0000256" key="1">
    <source>
        <dbReference type="SAM" id="MobiDB-lite"/>
    </source>
</evidence>